<dbReference type="GO" id="GO:0016491">
    <property type="term" value="F:oxidoreductase activity"/>
    <property type="evidence" value="ECO:0007669"/>
    <property type="project" value="UniProtKB-KW"/>
</dbReference>
<evidence type="ECO:0000256" key="3">
    <source>
        <dbReference type="ARBA" id="ARBA00022827"/>
    </source>
</evidence>
<dbReference type="EMBL" id="MU858104">
    <property type="protein sequence ID" value="KAK4213722.1"/>
    <property type="molecule type" value="Genomic_DNA"/>
</dbReference>
<proteinExistence type="inferred from homology"/>
<evidence type="ECO:0000256" key="1">
    <source>
        <dbReference type="ARBA" id="ARBA00005466"/>
    </source>
</evidence>
<evidence type="ECO:0000313" key="7">
    <source>
        <dbReference type="EMBL" id="KAK4213722.1"/>
    </source>
</evidence>
<name>A0AAN6YBR8_9PEZI</name>
<evidence type="ECO:0000256" key="2">
    <source>
        <dbReference type="ARBA" id="ARBA00022630"/>
    </source>
</evidence>
<feature type="domain" description="FAD-binding PCMH-type" evidence="6">
    <location>
        <begin position="60"/>
        <end position="232"/>
    </location>
</feature>
<dbReference type="SUPFAM" id="SSF56176">
    <property type="entry name" value="FAD-binding/transporter-associated domain-like"/>
    <property type="match status" value="1"/>
</dbReference>
<comment type="caution">
    <text evidence="7">The sequence shown here is derived from an EMBL/GenBank/DDBJ whole genome shotgun (WGS) entry which is preliminary data.</text>
</comment>
<dbReference type="Gene3D" id="3.30.465.10">
    <property type="match status" value="1"/>
</dbReference>
<feature type="chain" id="PRO_5042973495" evidence="5">
    <location>
        <begin position="20"/>
        <end position="499"/>
    </location>
</feature>
<keyword evidence="3" id="KW-0274">FAD</keyword>
<reference evidence="7" key="2">
    <citation type="submission" date="2023-05" db="EMBL/GenBank/DDBJ databases">
        <authorList>
            <consortium name="Lawrence Berkeley National Laboratory"/>
            <person name="Steindorff A."/>
            <person name="Hensen N."/>
            <person name="Bonometti L."/>
            <person name="Westerberg I."/>
            <person name="Brannstrom I.O."/>
            <person name="Guillou S."/>
            <person name="Cros-Aarteil S."/>
            <person name="Calhoun S."/>
            <person name="Haridas S."/>
            <person name="Kuo A."/>
            <person name="Mondo S."/>
            <person name="Pangilinan J."/>
            <person name="Riley R."/>
            <person name="Labutti K."/>
            <person name="Andreopoulos B."/>
            <person name="Lipzen A."/>
            <person name="Chen C."/>
            <person name="Yanf M."/>
            <person name="Daum C."/>
            <person name="Ng V."/>
            <person name="Clum A."/>
            <person name="Ohm R."/>
            <person name="Martin F."/>
            <person name="Silar P."/>
            <person name="Natvig D."/>
            <person name="Lalanne C."/>
            <person name="Gautier V."/>
            <person name="Ament-Velasquez S.L."/>
            <person name="Kruys A."/>
            <person name="Hutchinson M.I."/>
            <person name="Powell A.J."/>
            <person name="Barry K."/>
            <person name="Miller A.N."/>
            <person name="Grigoriev I.V."/>
            <person name="Debuchy R."/>
            <person name="Gladieux P."/>
            <person name="Thoren M.H."/>
            <person name="Johannesson H."/>
        </authorList>
    </citation>
    <scope>NUCLEOTIDE SEQUENCE</scope>
    <source>
        <strain evidence="7">PSN293</strain>
    </source>
</reference>
<keyword evidence="8" id="KW-1185">Reference proteome</keyword>
<evidence type="ECO:0000313" key="8">
    <source>
        <dbReference type="Proteomes" id="UP001301769"/>
    </source>
</evidence>
<dbReference type="InterPro" id="IPR036318">
    <property type="entry name" value="FAD-bd_PCMH-like_sf"/>
</dbReference>
<gene>
    <name evidence="7" type="ORF">QBC37DRAFT_373685</name>
</gene>
<dbReference type="InterPro" id="IPR006094">
    <property type="entry name" value="Oxid_FAD_bind_N"/>
</dbReference>
<keyword evidence="2" id="KW-0285">Flavoprotein</keyword>
<dbReference type="InterPro" id="IPR016166">
    <property type="entry name" value="FAD-bd_PCMH"/>
</dbReference>
<organism evidence="7 8">
    <name type="scientific">Rhypophila decipiens</name>
    <dbReference type="NCBI Taxonomy" id="261697"/>
    <lineage>
        <taxon>Eukaryota</taxon>
        <taxon>Fungi</taxon>
        <taxon>Dikarya</taxon>
        <taxon>Ascomycota</taxon>
        <taxon>Pezizomycotina</taxon>
        <taxon>Sordariomycetes</taxon>
        <taxon>Sordariomycetidae</taxon>
        <taxon>Sordariales</taxon>
        <taxon>Naviculisporaceae</taxon>
        <taxon>Rhypophila</taxon>
    </lineage>
</organism>
<reference evidence="7" key="1">
    <citation type="journal article" date="2023" name="Mol. Phylogenet. Evol.">
        <title>Genome-scale phylogeny and comparative genomics of the fungal order Sordariales.</title>
        <authorList>
            <person name="Hensen N."/>
            <person name="Bonometti L."/>
            <person name="Westerberg I."/>
            <person name="Brannstrom I.O."/>
            <person name="Guillou S."/>
            <person name="Cros-Aarteil S."/>
            <person name="Calhoun S."/>
            <person name="Haridas S."/>
            <person name="Kuo A."/>
            <person name="Mondo S."/>
            <person name="Pangilinan J."/>
            <person name="Riley R."/>
            <person name="LaButti K."/>
            <person name="Andreopoulos B."/>
            <person name="Lipzen A."/>
            <person name="Chen C."/>
            <person name="Yan M."/>
            <person name="Daum C."/>
            <person name="Ng V."/>
            <person name="Clum A."/>
            <person name="Steindorff A."/>
            <person name="Ohm R.A."/>
            <person name="Martin F."/>
            <person name="Silar P."/>
            <person name="Natvig D.O."/>
            <person name="Lalanne C."/>
            <person name="Gautier V."/>
            <person name="Ament-Velasquez S.L."/>
            <person name="Kruys A."/>
            <person name="Hutchinson M.I."/>
            <person name="Powell A.J."/>
            <person name="Barry K."/>
            <person name="Miller A.N."/>
            <person name="Grigoriev I.V."/>
            <person name="Debuchy R."/>
            <person name="Gladieux P."/>
            <person name="Hiltunen Thoren M."/>
            <person name="Johannesson H."/>
        </authorList>
    </citation>
    <scope>NUCLEOTIDE SEQUENCE</scope>
    <source>
        <strain evidence="7">PSN293</strain>
    </source>
</reference>
<dbReference type="Pfam" id="PF01565">
    <property type="entry name" value="FAD_binding_4"/>
    <property type="match status" value="1"/>
</dbReference>
<dbReference type="PROSITE" id="PS51387">
    <property type="entry name" value="FAD_PCMH"/>
    <property type="match status" value="1"/>
</dbReference>
<keyword evidence="5" id="KW-0732">Signal</keyword>
<dbReference type="AlphaFoldDB" id="A0AAN6YBR8"/>
<protein>
    <submittedName>
        <fullName evidence="7">6-hydroxy-D-nicotine oxidase</fullName>
    </submittedName>
</protein>
<sequence length="499" mass="53521">MHPATLLVAAQALLQGAEAGKPGKPFECCTRLSSALPNRVFLAGSSSYLDLNSHRWSNTTILSPSCIVTPETAQEVSLVVRTLTKGSGCSFAVKSGGHNSNPRFNNIDNGVTVDLKRLNTARLSADKSYVTLGAGTNMGQAYAAVANTGYAFPGGICDGVGVGGIATGGGQSFFMPKVGWVVDNVLKYEVVIASGQVVTASKNIRPDLYKALKGGATNFGIVTKVDIAAFPHDGFWGGQLIVPATKLTNTQVLERVSNFTALNNEHVDAAIMIMGLYGHDGHRIVDIGLASTDNTSNPEVLAPFFDVGPKILNTVGHKSLVNFVHEVTQPMPDGLRVQTATLTVKNDLETLKRIQGITDSIYEQIKGQVPNLDWMFSYNPQPKVLTTHAATRGGNSLGLEGADHDSILWWLVPRWTDAASDAIVHAAVKSWVDQVQQVANELGTADPFIYNNHAAYFQKPMCGYGTETLKFLRAVSKKYDPHQVFQKLVPGGHKVSTKC</sequence>
<dbReference type="InterPro" id="IPR050416">
    <property type="entry name" value="FAD-linked_Oxidoreductase"/>
</dbReference>
<dbReference type="Proteomes" id="UP001301769">
    <property type="component" value="Unassembled WGS sequence"/>
</dbReference>
<feature type="signal peptide" evidence="5">
    <location>
        <begin position="1"/>
        <end position="19"/>
    </location>
</feature>
<dbReference type="PANTHER" id="PTHR42973:SF53">
    <property type="entry name" value="FAD-BINDING PCMH-TYPE DOMAIN-CONTAINING PROTEIN-RELATED"/>
    <property type="match status" value="1"/>
</dbReference>
<dbReference type="GO" id="GO:0071949">
    <property type="term" value="F:FAD binding"/>
    <property type="evidence" value="ECO:0007669"/>
    <property type="project" value="InterPro"/>
</dbReference>
<keyword evidence="4" id="KW-0560">Oxidoreductase</keyword>
<dbReference type="InterPro" id="IPR016169">
    <property type="entry name" value="FAD-bd_PCMH_sub2"/>
</dbReference>
<dbReference type="PANTHER" id="PTHR42973">
    <property type="entry name" value="BINDING OXIDOREDUCTASE, PUTATIVE (AFU_ORTHOLOGUE AFUA_1G17690)-RELATED"/>
    <property type="match status" value="1"/>
</dbReference>
<accession>A0AAN6YBR8</accession>
<comment type="similarity">
    <text evidence="1">Belongs to the oxygen-dependent FAD-linked oxidoreductase family.</text>
</comment>
<evidence type="ECO:0000256" key="4">
    <source>
        <dbReference type="ARBA" id="ARBA00023002"/>
    </source>
</evidence>
<evidence type="ECO:0000256" key="5">
    <source>
        <dbReference type="SAM" id="SignalP"/>
    </source>
</evidence>
<evidence type="ECO:0000259" key="6">
    <source>
        <dbReference type="PROSITE" id="PS51387"/>
    </source>
</evidence>